<dbReference type="AlphaFoldDB" id="Q07PX3"/>
<evidence type="ECO:0000313" key="1">
    <source>
        <dbReference type="EMBL" id="ABJ06011.1"/>
    </source>
</evidence>
<gene>
    <name evidence="1" type="ordered locus">RPE_2067</name>
</gene>
<dbReference type="SUPFAM" id="SSF81301">
    <property type="entry name" value="Nucleotidyltransferase"/>
    <property type="match status" value="1"/>
</dbReference>
<dbReference type="HOGENOM" id="CLU_2143906_0_0_5"/>
<accession>Q07PX3</accession>
<proteinExistence type="predicted"/>
<sequence>MKEHFGNYITRPFSHSECANIRSLFGEIQIADANIQVMAEVFNRRRTGQWHLHFEWPSYIEVISFGDLRIPLLKLEYERKIALITGNRRRAKFLKPYSPSRRFPSFGKHSPP</sequence>
<dbReference type="Gene3D" id="3.30.460.40">
    <property type="match status" value="1"/>
</dbReference>
<organism evidence="1">
    <name type="scientific">Rhodopseudomonas palustris (strain BisA53)</name>
    <dbReference type="NCBI Taxonomy" id="316055"/>
    <lineage>
        <taxon>Bacteria</taxon>
        <taxon>Pseudomonadati</taxon>
        <taxon>Pseudomonadota</taxon>
        <taxon>Alphaproteobacteria</taxon>
        <taxon>Hyphomicrobiales</taxon>
        <taxon>Nitrobacteraceae</taxon>
        <taxon>Rhodopseudomonas</taxon>
    </lineage>
</organism>
<reference evidence="1" key="1">
    <citation type="submission" date="2006-09" db="EMBL/GenBank/DDBJ databases">
        <title>Complete sequence of Rhodopseudomonas palustris BisA53.</title>
        <authorList>
            <consortium name="US DOE Joint Genome Institute"/>
            <person name="Copeland A."/>
            <person name="Lucas S."/>
            <person name="Lapidus A."/>
            <person name="Barry K."/>
            <person name="Detter J.C."/>
            <person name="Glavina del Rio T."/>
            <person name="Hammon N."/>
            <person name="Israni S."/>
            <person name="Dalin E."/>
            <person name="Tice H."/>
            <person name="Pitluck S."/>
            <person name="Chain P."/>
            <person name="Malfatti S."/>
            <person name="Shin M."/>
            <person name="Vergez L."/>
            <person name="Schmutz J."/>
            <person name="Larimer F."/>
            <person name="Land M."/>
            <person name="Hauser L."/>
            <person name="Pelletier D.A."/>
            <person name="Kyrpides N."/>
            <person name="Kim E."/>
            <person name="Harwood C.S."/>
            <person name="Oda Y."/>
            <person name="Richardson P."/>
        </authorList>
    </citation>
    <scope>NUCLEOTIDE SEQUENCE [LARGE SCALE GENOMIC DNA]</scope>
    <source>
        <strain evidence="1">BisA53</strain>
    </source>
</reference>
<protein>
    <submittedName>
        <fullName evidence="1">Uncharacterized protein</fullName>
    </submittedName>
</protein>
<dbReference type="InterPro" id="IPR043519">
    <property type="entry name" value="NT_sf"/>
</dbReference>
<dbReference type="EMBL" id="CP000463">
    <property type="protein sequence ID" value="ABJ06011.1"/>
    <property type="molecule type" value="Genomic_DNA"/>
</dbReference>
<dbReference type="KEGG" id="rpe:RPE_2067"/>
<name>Q07PX3_RHOP5</name>